<dbReference type="InterPro" id="IPR039532">
    <property type="entry name" value="TetR_C_Firmicutes"/>
</dbReference>
<dbReference type="SUPFAM" id="SSF46689">
    <property type="entry name" value="Homeodomain-like"/>
    <property type="match status" value="1"/>
</dbReference>
<dbReference type="GeneID" id="93844340"/>
<evidence type="ECO:0000313" key="3">
    <source>
        <dbReference type="Proteomes" id="UP000283576"/>
    </source>
</evidence>
<dbReference type="GO" id="GO:0003677">
    <property type="term" value="F:DNA binding"/>
    <property type="evidence" value="ECO:0007669"/>
    <property type="project" value="UniProtKB-UniRule"/>
</dbReference>
<name>A0A2T4T0U7_STAGA</name>
<evidence type="ECO:0000313" key="2">
    <source>
        <dbReference type="EMBL" id="RIL43935.1"/>
    </source>
</evidence>
<dbReference type="Pfam" id="PF00440">
    <property type="entry name" value="TetR_N"/>
    <property type="match status" value="1"/>
</dbReference>
<sequence>MENDRRVRKTKAAIKSAFIQLLTEKELEKITIQDITQRADINRGTFYLHYEDKYLLLSSLEDEYTFDLTNEVKLDQYINNNLPPEVFAKVFTEQILLKVVNYIYNHIEFYKAIFNLDRKSQLEEKIANIMYGNMQKFSSIDNKIADVPIDYFFSYTSGAMFAFIKHWVKDDNRMPPTELVNHLFKIIFNGPLRLMAKEQKIVE</sequence>
<dbReference type="AlphaFoldDB" id="A0A2T4T0U7"/>
<dbReference type="PANTHER" id="PTHR43479">
    <property type="entry name" value="ACREF/ENVCD OPERON REPRESSOR-RELATED"/>
    <property type="match status" value="1"/>
</dbReference>
<dbReference type="Proteomes" id="UP000283576">
    <property type="component" value="Unassembled WGS sequence"/>
</dbReference>
<dbReference type="RefSeq" id="WP_107512727.1">
    <property type="nucleotide sequence ID" value="NZ_CP069082.1"/>
</dbReference>
<evidence type="ECO:0000256" key="1">
    <source>
        <dbReference type="ARBA" id="ARBA00023125"/>
    </source>
</evidence>
<dbReference type="InterPro" id="IPR009057">
    <property type="entry name" value="Homeodomain-like_sf"/>
</dbReference>
<dbReference type="InterPro" id="IPR050624">
    <property type="entry name" value="HTH-type_Tx_Regulator"/>
</dbReference>
<accession>A0A2T4T0U7</accession>
<protein>
    <submittedName>
        <fullName evidence="2">TetR/AcrR family transcriptional regulator</fullName>
    </submittedName>
</protein>
<dbReference type="EMBL" id="QXRZ01000002">
    <property type="protein sequence ID" value="RIL43935.1"/>
    <property type="molecule type" value="Genomic_DNA"/>
</dbReference>
<dbReference type="PANTHER" id="PTHR43479:SF23">
    <property type="entry name" value="HTH TETR-TYPE DOMAIN-CONTAINING PROTEIN"/>
    <property type="match status" value="1"/>
</dbReference>
<reference evidence="2 3" key="1">
    <citation type="journal article" date="2016" name="Front. Microbiol.">
        <title>Comprehensive Phylogenetic Analysis of Bovine Non-aureus Staphylococci Species Based on Whole-Genome Sequencing.</title>
        <authorList>
            <person name="Naushad S."/>
            <person name="Barkema H.W."/>
            <person name="Luby C."/>
            <person name="Condas L.A."/>
            <person name="Nobrega D.B."/>
            <person name="Carson D.A."/>
            <person name="De Buck J."/>
        </authorList>
    </citation>
    <scope>NUCLEOTIDE SEQUENCE [LARGE SCALE GENOMIC DNA]</scope>
    <source>
        <strain evidence="2 3">SNUC 1388</strain>
    </source>
</reference>
<dbReference type="InterPro" id="IPR001647">
    <property type="entry name" value="HTH_TetR"/>
</dbReference>
<dbReference type="PROSITE" id="PS50977">
    <property type="entry name" value="HTH_TETR_2"/>
    <property type="match status" value="1"/>
</dbReference>
<dbReference type="Pfam" id="PF14278">
    <property type="entry name" value="TetR_C_8"/>
    <property type="match status" value="1"/>
</dbReference>
<keyword evidence="1" id="KW-0238">DNA-binding</keyword>
<proteinExistence type="predicted"/>
<dbReference type="Gene3D" id="1.10.357.10">
    <property type="entry name" value="Tetracycline Repressor, domain 2"/>
    <property type="match status" value="1"/>
</dbReference>
<organism evidence="2 3">
    <name type="scientific">Staphylococcus gallinarum</name>
    <dbReference type="NCBI Taxonomy" id="1293"/>
    <lineage>
        <taxon>Bacteria</taxon>
        <taxon>Bacillati</taxon>
        <taxon>Bacillota</taxon>
        <taxon>Bacilli</taxon>
        <taxon>Bacillales</taxon>
        <taxon>Staphylococcaceae</taxon>
        <taxon>Staphylococcus</taxon>
    </lineage>
</organism>
<gene>
    <name evidence="2" type="ORF">BUZ01_04725</name>
</gene>
<comment type="caution">
    <text evidence="2">The sequence shown here is derived from an EMBL/GenBank/DDBJ whole genome shotgun (WGS) entry which is preliminary data.</text>
</comment>